<evidence type="ECO:0000256" key="4">
    <source>
        <dbReference type="ARBA" id="ARBA00022748"/>
    </source>
</evidence>
<keyword evidence="2" id="KW-1003">Cell membrane</keyword>
<name>A0A840RGE0_9NEIS</name>
<dbReference type="EMBL" id="JACHHN010000004">
    <property type="protein sequence ID" value="MBB5191588.1"/>
    <property type="molecule type" value="Genomic_DNA"/>
</dbReference>
<dbReference type="Gene3D" id="2.60.40.1250">
    <property type="entry name" value="Thiol:disulfide interchange protein DsbD, N-terminal domain"/>
    <property type="match status" value="1"/>
</dbReference>
<dbReference type="Proteomes" id="UP000543030">
    <property type="component" value="Unassembled WGS sequence"/>
</dbReference>
<accession>A0A840RGE0</accession>
<dbReference type="InterPro" id="IPR013766">
    <property type="entry name" value="Thioredoxin_domain"/>
</dbReference>
<dbReference type="NCBIfam" id="NF001419">
    <property type="entry name" value="PRK00293.1"/>
    <property type="match status" value="1"/>
</dbReference>
<evidence type="ECO:0000313" key="11">
    <source>
        <dbReference type="Proteomes" id="UP000543030"/>
    </source>
</evidence>
<keyword evidence="11" id="KW-1185">Reference proteome</keyword>
<dbReference type="Pfam" id="PF13899">
    <property type="entry name" value="Thioredoxin_7"/>
    <property type="match status" value="1"/>
</dbReference>
<dbReference type="InterPro" id="IPR028250">
    <property type="entry name" value="DsbDN"/>
</dbReference>
<evidence type="ECO:0000313" key="10">
    <source>
        <dbReference type="EMBL" id="MBB5191588.1"/>
    </source>
</evidence>
<dbReference type="GO" id="GO:0005886">
    <property type="term" value="C:plasma membrane"/>
    <property type="evidence" value="ECO:0007669"/>
    <property type="project" value="UniProtKB-SubCell"/>
</dbReference>
<dbReference type="Gene3D" id="3.40.30.10">
    <property type="entry name" value="Glutaredoxin"/>
    <property type="match status" value="1"/>
</dbReference>
<feature type="transmembrane region" description="Helical" evidence="8">
    <location>
        <begin position="343"/>
        <end position="362"/>
    </location>
</feature>
<dbReference type="GO" id="GO:0045454">
    <property type="term" value="P:cell redox homeostasis"/>
    <property type="evidence" value="ECO:0007669"/>
    <property type="project" value="TreeGrafter"/>
</dbReference>
<evidence type="ECO:0000256" key="8">
    <source>
        <dbReference type="SAM" id="Phobius"/>
    </source>
</evidence>
<comment type="subcellular location">
    <subcellularLocation>
        <location evidence="1">Cell membrane</location>
        <topology evidence="1">Multi-pass membrane protein</topology>
    </subcellularLocation>
</comment>
<dbReference type="SUPFAM" id="SSF74863">
    <property type="entry name" value="Thiol:disulfide interchange protein DsbD, N-terminal domain (DsbD-alpha)"/>
    <property type="match status" value="1"/>
</dbReference>
<dbReference type="InterPro" id="IPR036929">
    <property type="entry name" value="DsbDN_sf"/>
</dbReference>
<dbReference type="Pfam" id="PF02683">
    <property type="entry name" value="DsbD_TM"/>
    <property type="match status" value="1"/>
</dbReference>
<proteinExistence type="predicted"/>
<dbReference type="PANTHER" id="PTHR32234">
    <property type="entry name" value="THIOL:DISULFIDE INTERCHANGE PROTEIN DSBD"/>
    <property type="match status" value="1"/>
</dbReference>
<feature type="transmembrane region" description="Helical" evidence="8">
    <location>
        <begin position="307"/>
        <end position="331"/>
    </location>
</feature>
<feature type="domain" description="Thioredoxin" evidence="9">
    <location>
        <begin position="319"/>
        <end position="483"/>
    </location>
</feature>
<dbReference type="SUPFAM" id="SSF52833">
    <property type="entry name" value="Thioredoxin-like"/>
    <property type="match status" value="1"/>
</dbReference>
<gene>
    <name evidence="10" type="ORF">HNQ50_002318</name>
</gene>
<keyword evidence="7" id="KW-0676">Redox-active center</keyword>
<feature type="transmembrane region" description="Helical" evidence="8">
    <location>
        <begin position="266"/>
        <end position="295"/>
    </location>
</feature>
<comment type="caution">
    <text evidence="10">The sequence shown here is derived from an EMBL/GenBank/DDBJ whole genome shotgun (WGS) entry which is preliminary data.</text>
</comment>
<keyword evidence="3 8" id="KW-0812">Transmembrane</keyword>
<dbReference type="GO" id="GO:0047134">
    <property type="term" value="F:protein-disulfide reductase [NAD(P)H] activity"/>
    <property type="evidence" value="ECO:0007669"/>
    <property type="project" value="UniProtKB-EC"/>
</dbReference>
<sequence>MSHPVLALDEHDLLPPEQAFKASITAPTAEAAALNLTVAPGYYLYKERIKISATPAQTVTLTLPAGKIKNDPNFGRVEIYPHDVTVPLHASQPWQPGTVLNVSYQGCAAAGVCYPPRTVQLALNTPTATATGPDEGSALIRSNLAVTLGLFFLAGVGLSLTACMYPLLPLVSGIVIGQARSRRKAFGLTLVYVQGLALTYTVIGIAAASTGTLLTVQVQTPITTTLFAAFFVVMALSMFGLFNLQLPSALQSRVTETANRLPGGQLLPVFIMGALSALLVGACMAPPLFGALAYMAKTGDRVLGGSALYALGLGTGAPLLLIGAFGATVLPRLPGKVMLNVKRAFGVVLLGTAVWISHPLWLKSSSHDFTPVSTTAALDEAIAHAAGKPVLLDFYADWCVSCVEFERNVLPDAGVKAALAGFVLLRADVTANTADDAALLKRFGLYGPPAILFYDRQGRLQSTRLIGPATPAQFVRLLGNAAR</sequence>
<feature type="transmembrane region" description="Helical" evidence="8">
    <location>
        <begin position="144"/>
        <end position="168"/>
    </location>
</feature>
<dbReference type="EC" id="1.8.1.8" evidence="10"/>
<feature type="transmembrane region" description="Helical" evidence="8">
    <location>
        <begin position="189"/>
        <end position="214"/>
    </location>
</feature>
<dbReference type="Pfam" id="PF11412">
    <property type="entry name" value="DsbD_N"/>
    <property type="match status" value="1"/>
</dbReference>
<keyword evidence="4" id="KW-0201">Cytochrome c-type biogenesis</keyword>
<dbReference type="InterPro" id="IPR035671">
    <property type="entry name" value="DsbD_gamma"/>
</dbReference>
<dbReference type="InterPro" id="IPR017937">
    <property type="entry name" value="Thioredoxin_CS"/>
</dbReference>
<evidence type="ECO:0000256" key="3">
    <source>
        <dbReference type="ARBA" id="ARBA00022692"/>
    </source>
</evidence>
<evidence type="ECO:0000256" key="5">
    <source>
        <dbReference type="ARBA" id="ARBA00022989"/>
    </source>
</evidence>
<evidence type="ECO:0000259" key="9">
    <source>
        <dbReference type="PROSITE" id="PS51352"/>
    </source>
</evidence>
<dbReference type="InterPro" id="IPR003834">
    <property type="entry name" value="Cyt_c_assmbl_TM_dom"/>
</dbReference>
<organism evidence="10 11">
    <name type="scientific">Silvimonas terrae</name>
    <dbReference type="NCBI Taxonomy" id="300266"/>
    <lineage>
        <taxon>Bacteria</taxon>
        <taxon>Pseudomonadati</taxon>
        <taxon>Pseudomonadota</taxon>
        <taxon>Betaproteobacteria</taxon>
        <taxon>Neisseriales</taxon>
        <taxon>Chitinibacteraceae</taxon>
        <taxon>Silvimonas</taxon>
    </lineage>
</organism>
<evidence type="ECO:0000256" key="1">
    <source>
        <dbReference type="ARBA" id="ARBA00004651"/>
    </source>
</evidence>
<dbReference type="PROSITE" id="PS00194">
    <property type="entry name" value="THIOREDOXIN_1"/>
    <property type="match status" value="1"/>
</dbReference>
<dbReference type="PANTHER" id="PTHR32234:SF0">
    <property type="entry name" value="THIOL:DISULFIDE INTERCHANGE PROTEIN DSBD"/>
    <property type="match status" value="1"/>
</dbReference>
<dbReference type="GO" id="GO:0017004">
    <property type="term" value="P:cytochrome complex assembly"/>
    <property type="evidence" value="ECO:0007669"/>
    <property type="project" value="UniProtKB-KW"/>
</dbReference>
<keyword evidence="10" id="KW-0560">Oxidoreductase</keyword>
<keyword evidence="5 8" id="KW-1133">Transmembrane helix</keyword>
<reference evidence="10 11" key="1">
    <citation type="submission" date="2020-08" db="EMBL/GenBank/DDBJ databases">
        <title>Genomic Encyclopedia of Type Strains, Phase IV (KMG-IV): sequencing the most valuable type-strain genomes for metagenomic binning, comparative biology and taxonomic classification.</title>
        <authorList>
            <person name="Goeker M."/>
        </authorList>
    </citation>
    <scope>NUCLEOTIDE SEQUENCE [LARGE SCALE GENOMIC DNA]</scope>
    <source>
        <strain evidence="10 11">DSM 18233</strain>
    </source>
</reference>
<dbReference type="CDD" id="cd02953">
    <property type="entry name" value="DsbDgamma"/>
    <property type="match status" value="1"/>
</dbReference>
<dbReference type="PROSITE" id="PS51352">
    <property type="entry name" value="THIOREDOXIN_2"/>
    <property type="match status" value="1"/>
</dbReference>
<evidence type="ECO:0000256" key="2">
    <source>
        <dbReference type="ARBA" id="ARBA00022475"/>
    </source>
</evidence>
<dbReference type="InterPro" id="IPR036249">
    <property type="entry name" value="Thioredoxin-like_sf"/>
</dbReference>
<evidence type="ECO:0000256" key="6">
    <source>
        <dbReference type="ARBA" id="ARBA00023136"/>
    </source>
</evidence>
<protein>
    <submittedName>
        <fullName evidence="10">Thiol:disulfide interchange protein DsbD</fullName>
        <ecNumber evidence="10">1.8.1.8</ecNumber>
    </submittedName>
</protein>
<dbReference type="AlphaFoldDB" id="A0A840RGE0"/>
<evidence type="ECO:0000256" key="7">
    <source>
        <dbReference type="ARBA" id="ARBA00023284"/>
    </source>
</evidence>
<keyword evidence="6 8" id="KW-0472">Membrane</keyword>
<feature type="transmembrane region" description="Helical" evidence="8">
    <location>
        <begin position="226"/>
        <end position="246"/>
    </location>
</feature>